<evidence type="ECO:0000313" key="2">
    <source>
        <dbReference type="Proteomes" id="UP000609064"/>
    </source>
</evidence>
<keyword evidence="1" id="KW-0449">Lipoprotein</keyword>
<dbReference type="PANTHER" id="PTHR42754">
    <property type="entry name" value="ENDOGLUCANASE"/>
    <property type="match status" value="1"/>
</dbReference>
<dbReference type="InterPro" id="IPR011047">
    <property type="entry name" value="Quinoprotein_ADH-like_sf"/>
</dbReference>
<dbReference type="Proteomes" id="UP000609064">
    <property type="component" value="Unassembled WGS sequence"/>
</dbReference>
<dbReference type="EMBL" id="BMKK01000002">
    <property type="protein sequence ID" value="GGD50839.1"/>
    <property type="molecule type" value="Genomic_DNA"/>
</dbReference>
<protein>
    <submittedName>
        <fullName evidence="1">Lipoprotein</fullName>
    </submittedName>
</protein>
<dbReference type="InterPro" id="IPR015943">
    <property type="entry name" value="WD40/YVTN_repeat-like_dom_sf"/>
</dbReference>
<sequence length="501" mass="55153">MKGILIYILIQFIIHASLAQSPNILWQKSLGGSFYDKAESVIELEDGGYIIGGHSQSNNYDLSINHGGFDWWIVRLSNTGNIIWQKTLGGGADDYLRGIIKTPDGNILCVGDTQSNNGDISGLIGQIDFWVVKINLSGNVIWERCYGGEALDRAYSACVTDDGNILIAGSTESQYPYIEDNHGLSDFLLIKIDSQGNKIWQKTYGGSSNETCKSIKKSNNGGYLLIGNSTSNNGDLSNNYGQQDVWVLKIDNIGGIQWQQSFGGSNDDFTTTFTEDQNGNFLIVGETYSFDYDAIENHSSYGSRDYFILKVSSQGQKIWTHCYGGSGNEYARGVVESNSNEYIIVGESYSNDGQAPNNIGSADIWLIKLNPTIGNIIWQRKYGSEGHDEPNDLILTFDNNFLIVGNTFPVNNYNDVTQHYGDDDFWVVKLLNNDCVKNLSLKKDMLYGNKNFVSSESLSSSVKNQSSSSNIIYSAGKSILLQSGFSIKAGAVFEAKIEGCN</sequence>
<dbReference type="NCBIfam" id="NF045639">
    <property type="entry name" value="GCX_COOH"/>
    <property type="match status" value="1"/>
</dbReference>
<gene>
    <name evidence="1" type="ORF">GCM10011514_13830</name>
</gene>
<reference evidence="1" key="2">
    <citation type="submission" date="2020-09" db="EMBL/GenBank/DDBJ databases">
        <authorList>
            <person name="Sun Q."/>
            <person name="Zhou Y."/>
        </authorList>
    </citation>
    <scope>NUCLEOTIDE SEQUENCE</scope>
    <source>
        <strain evidence="1">CGMCC 1.15958</strain>
    </source>
</reference>
<organism evidence="1 2">
    <name type="scientific">Emticicia aquatilis</name>
    <dbReference type="NCBI Taxonomy" id="1537369"/>
    <lineage>
        <taxon>Bacteria</taxon>
        <taxon>Pseudomonadati</taxon>
        <taxon>Bacteroidota</taxon>
        <taxon>Cytophagia</taxon>
        <taxon>Cytophagales</taxon>
        <taxon>Leadbetterellaceae</taxon>
        <taxon>Emticicia</taxon>
    </lineage>
</organism>
<evidence type="ECO:0000313" key="1">
    <source>
        <dbReference type="EMBL" id="GGD50839.1"/>
    </source>
</evidence>
<comment type="caution">
    <text evidence="1">The sequence shown here is derived from an EMBL/GenBank/DDBJ whole genome shotgun (WGS) entry which is preliminary data.</text>
</comment>
<accession>A0A916YLX6</accession>
<dbReference type="SUPFAM" id="SSF50998">
    <property type="entry name" value="Quinoprotein alcohol dehydrogenase-like"/>
    <property type="match status" value="1"/>
</dbReference>
<proteinExistence type="predicted"/>
<dbReference type="Gene3D" id="2.130.10.10">
    <property type="entry name" value="YVTN repeat-like/Quinoprotein amine dehydrogenase"/>
    <property type="match status" value="1"/>
</dbReference>
<dbReference type="AlphaFoldDB" id="A0A916YLX6"/>
<dbReference type="InterPro" id="IPR055015">
    <property type="entry name" value="GCX_COOH"/>
</dbReference>
<dbReference type="PANTHER" id="PTHR42754:SF1">
    <property type="entry name" value="LIPOPROTEIN"/>
    <property type="match status" value="1"/>
</dbReference>
<reference evidence="1" key="1">
    <citation type="journal article" date="2014" name="Int. J. Syst. Evol. Microbiol.">
        <title>Complete genome sequence of Corynebacterium casei LMG S-19264T (=DSM 44701T), isolated from a smear-ripened cheese.</title>
        <authorList>
            <consortium name="US DOE Joint Genome Institute (JGI-PGF)"/>
            <person name="Walter F."/>
            <person name="Albersmeier A."/>
            <person name="Kalinowski J."/>
            <person name="Ruckert C."/>
        </authorList>
    </citation>
    <scope>NUCLEOTIDE SEQUENCE</scope>
    <source>
        <strain evidence="1">CGMCC 1.15958</strain>
    </source>
</reference>
<keyword evidence="2" id="KW-1185">Reference proteome</keyword>
<name>A0A916YLX6_9BACT</name>